<protein>
    <submittedName>
        <fullName evidence="1">Uncharacterized protein</fullName>
    </submittedName>
</protein>
<evidence type="ECO:0000313" key="2">
    <source>
        <dbReference type="Proteomes" id="UP000762110"/>
    </source>
</evidence>
<proteinExistence type="predicted"/>
<comment type="caution">
    <text evidence="1">The sequence shown here is derived from an EMBL/GenBank/DDBJ whole genome shotgun (WGS) entry which is preliminary data.</text>
</comment>
<reference evidence="1 2" key="1">
    <citation type="submission" date="2020-05" db="EMBL/GenBank/DDBJ databases">
        <title>Description of Pedobacter foliorum sp. nov.</title>
        <authorList>
            <person name="Qi S."/>
            <person name="Carlier A."/>
            <person name="Cnockaert M."/>
            <person name="Vandamme P."/>
        </authorList>
    </citation>
    <scope>NUCLEOTIDE SEQUENCE [LARGE SCALE GENOMIC DNA]</scope>
    <source>
        <strain evidence="1 2">LMG 31300</strain>
    </source>
</reference>
<keyword evidence="2" id="KW-1185">Reference proteome</keyword>
<evidence type="ECO:0000313" key="1">
    <source>
        <dbReference type="EMBL" id="NQX30628.1"/>
    </source>
</evidence>
<sequence length="85" mass="9915">MHPIKVVLDKKVYEFQVGEYPHHDEQNCKLNVFKDGKLVANFTPDRHHILHLCKNHGKLKEPLIHAIADSIEQIFPHGFLKLNKI</sequence>
<dbReference type="RefSeq" id="WP_173268815.1">
    <property type="nucleotide sequence ID" value="NZ_JABMKV010000001.1"/>
</dbReference>
<accession>A0ABX2D997</accession>
<name>A0ABX2D997_9SPHI</name>
<dbReference type="Proteomes" id="UP000762110">
    <property type="component" value="Unassembled WGS sequence"/>
</dbReference>
<organism evidence="1 2">
    <name type="scientific">Pedobacter boryungensis</name>
    <dbReference type="NCBI Taxonomy" id="869962"/>
    <lineage>
        <taxon>Bacteria</taxon>
        <taxon>Pseudomonadati</taxon>
        <taxon>Bacteroidota</taxon>
        <taxon>Sphingobacteriia</taxon>
        <taxon>Sphingobacteriales</taxon>
        <taxon>Sphingobacteriaceae</taxon>
        <taxon>Pedobacter</taxon>
    </lineage>
</organism>
<dbReference type="EMBL" id="JABMKV010000001">
    <property type="protein sequence ID" value="NQX30628.1"/>
    <property type="molecule type" value="Genomic_DNA"/>
</dbReference>
<gene>
    <name evidence="1" type="ORF">HQN85_02765</name>
</gene>